<dbReference type="CDD" id="cd02440">
    <property type="entry name" value="AdoMet_MTases"/>
    <property type="match status" value="1"/>
</dbReference>
<reference evidence="4" key="1">
    <citation type="journal article" date="2020" name="Phytopathology">
        <title>Genome Sequence Resources of Colletotrichum truncatum, C. plurivorum, C. musicola, and C. sojae: Four Species Pathogenic to Soybean (Glycine max).</title>
        <authorList>
            <person name="Rogerio F."/>
            <person name="Boufleur T.R."/>
            <person name="Ciampi-Guillardi M."/>
            <person name="Sukno S.A."/>
            <person name="Thon M.R."/>
            <person name="Massola Junior N.S."/>
            <person name="Baroncelli R."/>
        </authorList>
    </citation>
    <scope>NUCLEOTIDE SEQUENCE</scope>
    <source>
        <strain evidence="4">LFN00145</strain>
    </source>
</reference>
<name>A0A8H6K4W1_9PEZI</name>
<dbReference type="AlphaFoldDB" id="A0A8H6K4W1"/>
<evidence type="ECO:0000256" key="2">
    <source>
        <dbReference type="SAM" id="MobiDB-lite"/>
    </source>
</evidence>
<evidence type="ECO:0000256" key="1">
    <source>
        <dbReference type="ARBA" id="ARBA00022679"/>
    </source>
</evidence>
<evidence type="ECO:0000313" key="4">
    <source>
        <dbReference type="EMBL" id="KAF6825102.1"/>
    </source>
</evidence>
<accession>A0A8H6K4W1</accession>
<dbReference type="Pfam" id="PF08241">
    <property type="entry name" value="Methyltransf_11"/>
    <property type="match status" value="1"/>
</dbReference>
<evidence type="ECO:0000259" key="3">
    <source>
        <dbReference type="Pfam" id="PF08241"/>
    </source>
</evidence>
<dbReference type="Proteomes" id="UP000654918">
    <property type="component" value="Unassembled WGS sequence"/>
</dbReference>
<keyword evidence="5" id="KW-1185">Reference proteome</keyword>
<dbReference type="InterPro" id="IPR029063">
    <property type="entry name" value="SAM-dependent_MTases_sf"/>
</dbReference>
<keyword evidence="1 4" id="KW-0808">Transferase</keyword>
<comment type="caution">
    <text evidence="4">The sequence shown here is derived from an EMBL/GenBank/DDBJ whole genome shotgun (WGS) entry which is preliminary data.</text>
</comment>
<dbReference type="InterPro" id="IPR013216">
    <property type="entry name" value="Methyltransf_11"/>
</dbReference>
<dbReference type="GO" id="GO:0003838">
    <property type="term" value="F:sterol 24-C-methyltransferase activity"/>
    <property type="evidence" value="ECO:0007669"/>
    <property type="project" value="TreeGrafter"/>
</dbReference>
<dbReference type="GO" id="GO:0032259">
    <property type="term" value="P:methylation"/>
    <property type="evidence" value="ECO:0007669"/>
    <property type="project" value="UniProtKB-KW"/>
</dbReference>
<dbReference type="InterPro" id="IPR050447">
    <property type="entry name" value="Erg6_SMT_methyltransf"/>
</dbReference>
<organism evidence="4 5">
    <name type="scientific">Colletotrichum plurivorum</name>
    <dbReference type="NCBI Taxonomy" id="2175906"/>
    <lineage>
        <taxon>Eukaryota</taxon>
        <taxon>Fungi</taxon>
        <taxon>Dikarya</taxon>
        <taxon>Ascomycota</taxon>
        <taxon>Pezizomycotina</taxon>
        <taxon>Sordariomycetes</taxon>
        <taxon>Hypocreomycetidae</taxon>
        <taxon>Glomerellales</taxon>
        <taxon>Glomerellaceae</taxon>
        <taxon>Colletotrichum</taxon>
        <taxon>Colletotrichum orchidearum species complex</taxon>
    </lineage>
</organism>
<sequence length="394" mass="43005">MSASPAPAQPPPAAMETTATPRTSSTSSDVAAAKPTSVGASPRKQTRKPKHGKSSTKRSTTFWRSFKYLLDLTPQQVDDFMASYVIYNLDWADEAGMRAALGGEDYAEKVGDCLRAYYGVLNHLCALGEVEKMYIPPLMDPRNLSVTGNQLLYEESIARDLGLKKGDAVLDLGCGRGRVAAHIATVSGARVTGVNIDPDQVAQARQFDEEAEIGNEFVLRDMNALPLPFEDSSMDGFYEIQALSLCRDIPALFAELHRILRPGAKLSLLDWVRLPAYDPQNEKHAELMRRTKPLIGAVGTPSPEDLESALEKAGFIVERSDNASVGGLQAPLIEEADGWFRGLRKVVGGLVKVKVLPAHLKRLVDRLCLDGQAFVEMDRGGLVSTSWRIVARRA</sequence>
<feature type="compositionally biased region" description="Basic residues" evidence="2">
    <location>
        <begin position="44"/>
        <end position="56"/>
    </location>
</feature>
<dbReference type="Gene3D" id="3.40.50.150">
    <property type="entry name" value="Vaccinia Virus protein VP39"/>
    <property type="match status" value="1"/>
</dbReference>
<evidence type="ECO:0000313" key="5">
    <source>
        <dbReference type="Proteomes" id="UP000654918"/>
    </source>
</evidence>
<protein>
    <submittedName>
        <fullName evidence="4">S-adenosyl-methionine-sterol-C-methyltransferase</fullName>
    </submittedName>
</protein>
<dbReference type="PANTHER" id="PTHR44068">
    <property type="entry name" value="ZGC:194242"/>
    <property type="match status" value="1"/>
</dbReference>
<proteinExistence type="predicted"/>
<feature type="region of interest" description="Disordered" evidence="2">
    <location>
        <begin position="1"/>
        <end position="58"/>
    </location>
</feature>
<dbReference type="EMBL" id="WIGO01000180">
    <property type="protein sequence ID" value="KAF6825102.1"/>
    <property type="molecule type" value="Genomic_DNA"/>
</dbReference>
<dbReference type="PANTHER" id="PTHR44068:SF4">
    <property type="entry name" value="S-ADENOSYL-METHIONINE-STEROL-C-METHYLTRANSFERAS (AFU_ORTHOLOGUE AFUA_4G09190)"/>
    <property type="match status" value="1"/>
</dbReference>
<dbReference type="GO" id="GO:0005783">
    <property type="term" value="C:endoplasmic reticulum"/>
    <property type="evidence" value="ECO:0007669"/>
    <property type="project" value="TreeGrafter"/>
</dbReference>
<gene>
    <name evidence="4" type="ORF">CPLU01_10470</name>
</gene>
<feature type="domain" description="Methyltransferase type 11" evidence="3">
    <location>
        <begin position="170"/>
        <end position="266"/>
    </location>
</feature>
<feature type="compositionally biased region" description="Low complexity" evidence="2">
    <location>
        <begin position="14"/>
        <end position="28"/>
    </location>
</feature>
<keyword evidence="4" id="KW-0489">Methyltransferase</keyword>
<dbReference type="GO" id="GO:0006696">
    <property type="term" value="P:ergosterol biosynthetic process"/>
    <property type="evidence" value="ECO:0007669"/>
    <property type="project" value="TreeGrafter"/>
</dbReference>
<dbReference type="SUPFAM" id="SSF53335">
    <property type="entry name" value="S-adenosyl-L-methionine-dependent methyltransferases"/>
    <property type="match status" value="1"/>
</dbReference>